<dbReference type="EMBL" id="CP020569">
    <property type="protein sequence ID" value="ARF53041.1"/>
    <property type="molecule type" value="Genomic_DNA"/>
</dbReference>
<dbReference type="InterPro" id="IPR016181">
    <property type="entry name" value="Acyl_CoA_acyltransferase"/>
</dbReference>
<name>A0A1V0TJD2_9ACTN</name>
<proteinExistence type="predicted"/>
<dbReference type="KEGG" id="sgv:B1H19_01555"/>
<dbReference type="GO" id="GO:0016747">
    <property type="term" value="F:acyltransferase activity, transferring groups other than amino-acyl groups"/>
    <property type="evidence" value="ECO:0007669"/>
    <property type="project" value="InterPro"/>
</dbReference>
<sequence>MNFAHSTSGTGDNAIAVTRVSEMQWHAVEDDRTVGRGDASYRPDGRLFISIDAWHGSTFDRIADAMLADLPTPLYTVVDEADPDSRSAWERAGFAAVRREWGYRVPTDPQVTGLGSVRPPSGVTIVPAGEAEEGPLRSLDHIIRDEVEAAVGWQSMPAEVLPRPAGTTLVDPSKYAVARHLDQYVGLVRVAPLTRQPRIGLIAVRADRHRRGIARALLAHALGSLHRSGTASAWAEVNEANAAATALFENIGARRAAGTLELVRR</sequence>
<keyword evidence="2" id="KW-0808">Transferase</keyword>
<dbReference type="Proteomes" id="UP000192726">
    <property type="component" value="Chromosome"/>
</dbReference>
<dbReference type="Gene3D" id="3.40.630.30">
    <property type="match status" value="1"/>
</dbReference>
<dbReference type="CDD" id="cd04301">
    <property type="entry name" value="NAT_SF"/>
    <property type="match status" value="1"/>
</dbReference>
<evidence type="ECO:0000259" key="1">
    <source>
        <dbReference type="PROSITE" id="PS51186"/>
    </source>
</evidence>
<dbReference type="InterPro" id="IPR000182">
    <property type="entry name" value="GNAT_dom"/>
</dbReference>
<organism evidence="2 3">
    <name type="scientific">Streptomyces gilvosporeus</name>
    <dbReference type="NCBI Taxonomy" id="553510"/>
    <lineage>
        <taxon>Bacteria</taxon>
        <taxon>Bacillati</taxon>
        <taxon>Actinomycetota</taxon>
        <taxon>Actinomycetes</taxon>
        <taxon>Kitasatosporales</taxon>
        <taxon>Streptomycetaceae</taxon>
        <taxon>Streptomyces</taxon>
    </lineage>
</organism>
<dbReference type="AlphaFoldDB" id="A0A1V0TJD2"/>
<keyword evidence="3" id="KW-1185">Reference proteome</keyword>
<accession>A0A1V0TJD2</accession>
<gene>
    <name evidence="2" type="ORF">B1H19_01555</name>
</gene>
<protein>
    <submittedName>
        <fullName evidence="2">GNAT family N-acetyltransferase</fullName>
    </submittedName>
</protein>
<dbReference type="PROSITE" id="PS51186">
    <property type="entry name" value="GNAT"/>
    <property type="match status" value="1"/>
</dbReference>
<dbReference type="SUPFAM" id="SSF55729">
    <property type="entry name" value="Acyl-CoA N-acyltransferases (Nat)"/>
    <property type="match status" value="1"/>
</dbReference>
<dbReference type="OrthoDB" id="3814885at2"/>
<dbReference type="Pfam" id="PF00583">
    <property type="entry name" value="Acetyltransf_1"/>
    <property type="match status" value="1"/>
</dbReference>
<dbReference type="RefSeq" id="WP_083102472.1">
    <property type="nucleotide sequence ID" value="NZ_CP020569.1"/>
</dbReference>
<evidence type="ECO:0000313" key="2">
    <source>
        <dbReference type="EMBL" id="ARF53041.1"/>
    </source>
</evidence>
<reference evidence="2 3" key="1">
    <citation type="submission" date="2017-04" db="EMBL/GenBank/DDBJ databases">
        <title>Complete Genome Sequence of Streptomyces gilvosporeus F607, a Capable Producer of Natamycin.</title>
        <authorList>
            <person name="Zong G."/>
            <person name="Zhong C."/>
            <person name="Fu J."/>
            <person name="Qin R."/>
            <person name="Cao G."/>
        </authorList>
    </citation>
    <scope>NUCLEOTIDE SEQUENCE [LARGE SCALE GENOMIC DNA]</scope>
    <source>
        <strain evidence="2 3">F607</strain>
    </source>
</reference>
<evidence type="ECO:0000313" key="3">
    <source>
        <dbReference type="Proteomes" id="UP000192726"/>
    </source>
</evidence>
<feature type="domain" description="N-acetyltransferase" evidence="1">
    <location>
        <begin position="123"/>
        <end position="265"/>
    </location>
</feature>